<protein>
    <submittedName>
        <fullName evidence="3">AbgT putative transporter family protein</fullName>
    </submittedName>
</protein>
<name>A0A2H1I2I0_BRELN</name>
<reference evidence="3 4" key="1">
    <citation type="submission" date="2017-03" db="EMBL/GenBank/DDBJ databases">
        <authorList>
            <person name="Afonso C.L."/>
            <person name="Miller P.J."/>
            <person name="Scott M.A."/>
            <person name="Spackman E."/>
            <person name="Goraichik I."/>
            <person name="Dimitrov K.M."/>
            <person name="Suarez D.L."/>
            <person name="Swayne D.E."/>
        </authorList>
    </citation>
    <scope>NUCLEOTIDE SEQUENCE [LARGE SCALE GENOMIC DNA]</scope>
    <source>
        <strain evidence="3 4">Mu101</strain>
    </source>
</reference>
<feature type="transmembrane region" description="Helical" evidence="2">
    <location>
        <begin position="40"/>
        <end position="63"/>
    </location>
</feature>
<feature type="transmembrane region" description="Helical" evidence="2">
    <location>
        <begin position="103"/>
        <end position="122"/>
    </location>
</feature>
<evidence type="ECO:0000313" key="3">
    <source>
        <dbReference type="EMBL" id="SMX69385.1"/>
    </source>
</evidence>
<dbReference type="PANTHER" id="PTHR30282">
    <property type="entry name" value="P-AMINOBENZOYL GLUTAMATE TRANSPORTER"/>
    <property type="match status" value="1"/>
</dbReference>
<dbReference type="EMBL" id="FXZA01000002">
    <property type="protein sequence ID" value="SMX69385.1"/>
    <property type="molecule type" value="Genomic_DNA"/>
</dbReference>
<dbReference type="Pfam" id="PF03806">
    <property type="entry name" value="ABG_transport"/>
    <property type="match status" value="2"/>
</dbReference>
<organism evidence="3 4">
    <name type="scientific">Brevibacterium linens</name>
    <dbReference type="NCBI Taxonomy" id="1703"/>
    <lineage>
        <taxon>Bacteria</taxon>
        <taxon>Bacillati</taxon>
        <taxon>Actinomycetota</taxon>
        <taxon>Actinomycetes</taxon>
        <taxon>Micrococcales</taxon>
        <taxon>Brevibacteriaceae</taxon>
        <taxon>Brevibacterium</taxon>
    </lineage>
</organism>
<sequence>MKPTQTADTPQTDQQEKLPLVIRALNVIEVVGNKLPNPFWLFWILAAILAVLRFVLSLAGAGVEDPYRTFPPLITIMVVIMGVALAERAGLLPTAMKVSIARVPAGLIVFTVAFMGTISATGTSTSPAPSSWPSSSPSSPRACS</sequence>
<evidence type="ECO:0000313" key="4">
    <source>
        <dbReference type="Proteomes" id="UP000234498"/>
    </source>
</evidence>
<dbReference type="AlphaFoldDB" id="A0A2H1I2I0"/>
<feature type="region of interest" description="Disordered" evidence="1">
    <location>
        <begin position="121"/>
        <end position="144"/>
    </location>
</feature>
<feature type="transmembrane region" description="Helical" evidence="2">
    <location>
        <begin position="69"/>
        <end position="91"/>
    </location>
</feature>
<keyword evidence="2" id="KW-0812">Transmembrane</keyword>
<evidence type="ECO:0000256" key="1">
    <source>
        <dbReference type="SAM" id="MobiDB-lite"/>
    </source>
</evidence>
<gene>
    <name evidence="3" type="ORF">BLIN101_00748</name>
</gene>
<dbReference type="RefSeq" id="WP_257943980.1">
    <property type="nucleotide sequence ID" value="NZ_FXZA01000002.1"/>
</dbReference>
<keyword evidence="2" id="KW-0472">Membrane</keyword>
<proteinExistence type="predicted"/>
<keyword evidence="2" id="KW-1133">Transmembrane helix</keyword>
<dbReference type="PANTHER" id="PTHR30282:SF0">
    <property type="entry name" value="P-AMINOBENZOYL-GLUTAMATE TRANSPORT PROTEIN"/>
    <property type="match status" value="1"/>
</dbReference>
<dbReference type="InterPro" id="IPR004697">
    <property type="entry name" value="AbgT"/>
</dbReference>
<dbReference type="Proteomes" id="UP000234498">
    <property type="component" value="Unassembled WGS sequence"/>
</dbReference>
<evidence type="ECO:0000256" key="2">
    <source>
        <dbReference type="SAM" id="Phobius"/>
    </source>
</evidence>
<accession>A0A2H1I2I0</accession>
<dbReference type="GO" id="GO:1902604">
    <property type="term" value="P:p-aminobenzoyl-glutamate transmembrane transport"/>
    <property type="evidence" value="ECO:0007669"/>
    <property type="project" value="InterPro"/>
</dbReference>
<dbReference type="GO" id="GO:0015558">
    <property type="term" value="F:secondary active p-aminobenzoyl-glutamate transmembrane transporter activity"/>
    <property type="evidence" value="ECO:0007669"/>
    <property type="project" value="InterPro"/>
</dbReference>